<keyword evidence="2" id="KW-1185">Reference proteome</keyword>
<dbReference type="EMBL" id="AE016822">
    <property type="protein sequence ID" value="AAT89803.1"/>
    <property type="molecule type" value="Genomic_DNA"/>
</dbReference>
<accession>Q6ACU0</accession>
<dbReference type="Proteomes" id="UP000001306">
    <property type="component" value="Chromosome"/>
</dbReference>
<dbReference type="STRING" id="281090.Lxx21050"/>
<reference evidence="1 2" key="1">
    <citation type="journal article" date="2004" name="Mol. Plant Microbe Interact.">
        <title>The genome sequence of the Gram-positive sugarcane pathogen Leifsonia xyli subsp. xyli.</title>
        <authorList>
            <person name="Monteiro-Vitorello C.B."/>
            <person name="Camargo L.E.A."/>
            <person name="Van Sluys M.A."/>
            <person name="Kitajima J.P."/>
            <person name="Truffi D."/>
            <person name="do Amaral A.M."/>
            <person name="Harakava R."/>
            <person name="de Oliveira J.C.F."/>
            <person name="Wood D."/>
            <person name="de Oliveira M.C."/>
            <person name="Miyaki C.Y."/>
            <person name="Takita M.A."/>
            <person name="da Silva A.C.R."/>
            <person name="Furlan L.R."/>
            <person name="Carraro D.M."/>
            <person name="Camarotte G."/>
            <person name="Almeida N.F. Jr."/>
            <person name="Carrer H."/>
            <person name="Coutinho L.L."/>
            <person name="El-Dorry H.A."/>
            <person name="Ferro M.I.T."/>
            <person name="Gagliardi P.R."/>
            <person name="Giglioti E."/>
            <person name="Goldman M.H.S."/>
            <person name="Goldman G.H."/>
            <person name="Kimura E.T."/>
            <person name="Ferro E.S."/>
            <person name="Kuramae E.E."/>
            <person name="Lemos E.G.M."/>
            <person name="Lemos M.V.F."/>
            <person name="Mauro S.M.Z."/>
            <person name="Machado M.A."/>
            <person name="Marino C.L."/>
            <person name="Menck C.F."/>
            <person name="Nunes L.R."/>
            <person name="Oliveira R.C."/>
            <person name="Pereira G.G."/>
            <person name="Siqueira W."/>
            <person name="de Souza A.A."/>
            <person name="Tsai S.M."/>
            <person name="Zanca A.S."/>
            <person name="Simpson A.J.G."/>
            <person name="Brumbley S.M."/>
            <person name="Setubal J.C."/>
        </authorList>
    </citation>
    <scope>NUCLEOTIDE SEQUENCE [LARGE SCALE GENOMIC DNA]</scope>
    <source>
        <strain evidence="1 2">CTCB07</strain>
    </source>
</reference>
<dbReference type="AlphaFoldDB" id="Q6ACU0"/>
<dbReference type="HOGENOM" id="CLU_3422934_0_0_11"/>
<name>Q6ACU0_LEIXX</name>
<evidence type="ECO:0000313" key="1">
    <source>
        <dbReference type="EMBL" id="AAT89803.1"/>
    </source>
</evidence>
<proteinExistence type="predicted"/>
<sequence length="23" mass="2532">MLLLATGILLTVARRRRPGKPQA</sequence>
<evidence type="ECO:0000313" key="2">
    <source>
        <dbReference type="Proteomes" id="UP000001306"/>
    </source>
</evidence>
<organism evidence="1 2">
    <name type="scientific">Leifsonia xyli subsp. xyli (strain CTCB07)</name>
    <dbReference type="NCBI Taxonomy" id="281090"/>
    <lineage>
        <taxon>Bacteria</taxon>
        <taxon>Bacillati</taxon>
        <taxon>Actinomycetota</taxon>
        <taxon>Actinomycetes</taxon>
        <taxon>Micrococcales</taxon>
        <taxon>Microbacteriaceae</taxon>
        <taxon>Leifsonia</taxon>
    </lineage>
</organism>
<protein>
    <submittedName>
        <fullName evidence="1">Uncharacterized protein</fullName>
    </submittedName>
</protein>
<gene>
    <name evidence="1" type="ordered locus">Lxx21050</name>
</gene>
<dbReference type="KEGG" id="lxx:Lxx21050"/>